<dbReference type="InterPro" id="IPR027417">
    <property type="entry name" value="P-loop_NTPase"/>
</dbReference>
<dbReference type="InterPro" id="IPR017871">
    <property type="entry name" value="ABC_transporter-like_CS"/>
</dbReference>
<evidence type="ECO:0000313" key="7">
    <source>
        <dbReference type="Proteomes" id="UP001183202"/>
    </source>
</evidence>
<keyword evidence="7" id="KW-1185">Reference proteome</keyword>
<dbReference type="InterPro" id="IPR050086">
    <property type="entry name" value="MetN_ABC_transporter-like"/>
</dbReference>
<dbReference type="RefSeq" id="WP_311554137.1">
    <property type="nucleotide sequence ID" value="NZ_JAVREJ010000001.1"/>
</dbReference>
<dbReference type="InterPro" id="IPR003593">
    <property type="entry name" value="AAA+_ATPase"/>
</dbReference>
<evidence type="ECO:0000259" key="5">
    <source>
        <dbReference type="PROSITE" id="PS50893"/>
    </source>
</evidence>
<dbReference type="CDD" id="cd03262">
    <property type="entry name" value="ABC_HisP_GlnQ"/>
    <property type="match status" value="1"/>
</dbReference>
<dbReference type="SMART" id="SM00382">
    <property type="entry name" value="AAA"/>
    <property type="match status" value="1"/>
</dbReference>
<evidence type="ECO:0000313" key="6">
    <source>
        <dbReference type="EMBL" id="MDT0348241.1"/>
    </source>
</evidence>
<evidence type="ECO:0000256" key="2">
    <source>
        <dbReference type="ARBA" id="ARBA00022448"/>
    </source>
</evidence>
<dbReference type="PROSITE" id="PS50893">
    <property type="entry name" value="ABC_TRANSPORTER_2"/>
    <property type="match status" value="1"/>
</dbReference>
<dbReference type="Gene3D" id="3.40.50.300">
    <property type="entry name" value="P-loop containing nucleotide triphosphate hydrolases"/>
    <property type="match status" value="1"/>
</dbReference>
<accession>A0ABU2N3C1</accession>
<keyword evidence="4 6" id="KW-0067">ATP-binding</keyword>
<comment type="caution">
    <text evidence="6">The sequence shown here is derived from an EMBL/GenBank/DDBJ whole genome shotgun (WGS) entry which is preliminary data.</text>
</comment>
<gene>
    <name evidence="6" type="ORF">RM445_01730</name>
</gene>
<dbReference type="EMBL" id="JAVREJ010000001">
    <property type="protein sequence ID" value="MDT0348241.1"/>
    <property type="molecule type" value="Genomic_DNA"/>
</dbReference>
<keyword evidence="3" id="KW-0547">Nucleotide-binding</keyword>
<organism evidence="6 7">
    <name type="scientific">Pseudonocardia charpentierae</name>
    <dbReference type="NCBI Taxonomy" id="3075545"/>
    <lineage>
        <taxon>Bacteria</taxon>
        <taxon>Bacillati</taxon>
        <taxon>Actinomycetota</taxon>
        <taxon>Actinomycetes</taxon>
        <taxon>Pseudonocardiales</taxon>
        <taxon>Pseudonocardiaceae</taxon>
        <taxon>Pseudonocardia</taxon>
    </lineage>
</organism>
<evidence type="ECO:0000256" key="4">
    <source>
        <dbReference type="ARBA" id="ARBA00022840"/>
    </source>
</evidence>
<dbReference type="SUPFAM" id="SSF52540">
    <property type="entry name" value="P-loop containing nucleoside triphosphate hydrolases"/>
    <property type="match status" value="1"/>
</dbReference>
<dbReference type="Pfam" id="PF00005">
    <property type="entry name" value="ABC_tran"/>
    <property type="match status" value="1"/>
</dbReference>
<name>A0ABU2N3C1_9PSEU</name>
<dbReference type="InterPro" id="IPR003439">
    <property type="entry name" value="ABC_transporter-like_ATP-bd"/>
</dbReference>
<reference evidence="7" key="1">
    <citation type="submission" date="2023-07" db="EMBL/GenBank/DDBJ databases">
        <title>30 novel species of actinomycetes from the DSMZ collection.</title>
        <authorList>
            <person name="Nouioui I."/>
        </authorList>
    </citation>
    <scope>NUCLEOTIDE SEQUENCE [LARGE SCALE GENOMIC DNA]</scope>
    <source>
        <strain evidence="7">DSM 45834</strain>
    </source>
</reference>
<evidence type="ECO:0000256" key="3">
    <source>
        <dbReference type="ARBA" id="ARBA00022741"/>
    </source>
</evidence>
<dbReference type="InterPro" id="IPR030679">
    <property type="entry name" value="ABC_ATPase_HisP-typ"/>
</dbReference>
<dbReference type="PROSITE" id="PS00211">
    <property type="entry name" value="ABC_TRANSPORTER_1"/>
    <property type="match status" value="1"/>
</dbReference>
<keyword evidence="2" id="KW-0813">Transport</keyword>
<dbReference type="PIRSF" id="PIRSF039085">
    <property type="entry name" value="ABC_ATPase_HisP"/>
    <property type="match status" value="1"/>
</dbReference>
<sequence>MTENGHDRPMVEAVGIHKSFGSTEVLRGVDLTVRPGEVACVIGPSGSGKSTFLRCINHLESIDAGTMTVDGELIGYRRRGDKLHELRESEVARQRRDIGMVFQRFNLFPHMTALENVMEAPCTVRRRSKKEAREAAVGLLDRVGLGNRRDNYPTQLSGGQQQRVAIARALAMEPRLMLFDEPTSALDPELVGEVLDVMRGLARDGMTMIVVTHEMGFAREVADSLVFMDEGRILEAGAPREVLANPQHERTQAFLSKVL</sequence>
<proteinExistence type="inferred from homology"/>
<dbReference type="Proteomes" id="UP001183202">
    <property type="component" value="Unassembled WGS sequence"/>
</dbReference>
<dbReference type="PANTHER" id="PTHR43166">
    <property type="entry name" value="AMINO ACID IMPORT ATP-BINDING PROTEIN"/>
    <property type="match status" value="1"/>
</dbReference>
<dbReference type="GO" id="GO:0005524">
    <property type="term" value="F:ATP binding"/>
    <property type="evidence" value="ECO:0007669"/>
    <property type="project" value="UniProtKB-KW"/>
</dbReference>
<feature type="domain" description="ABC transporter" evidence="5">
    <location>
        <begin position="11"/>
        <end position="255"/>
    </location>
</feature>
<dbReference type="PANTHER" id="PTHR43166:SF4">
    <property type="entry name" value="PHOSPHONATES IMPORT ATP-BINDING PROTEIN PHNC"/>
    <property type="match status" value="1"/>
</dbReference>
<evidence type="ECO:0000256" key="1">
    <source>
        <dbReference type="ARBA" id="ARBA00005417"/>
    </source>
</evidence>
<comment type="similarity">
    <text evidence="1">Belongs to the ABC transporter superfamily.</text>
</comment>
<protein>
    <submittedName>
        <fullName evidence="6">Amino acid ABC transporter ATP-binding protein</fullName>
    </submittedName>
</protein>